<keyword evidence="1" id="KW-0472">Membrane</keyword>
<dbReference type="EMBL" id="FQYI01000011">
    <property type="protein sequence ID" value="SHJ17876.1"/>
    <property type="molecule type" value="Genomic_DNA"/>
</dbReference>
<evidence type="ECO:0000256" key="1">
    <source>
        <dbReference type="SAM" id="Phobius"/>
    </source>
</evidence>
<keyword evidence="1" id="KW-1133">Transmembrane helix</keyword>
<evidence type="ECO:0000313" key="2">
    <source>
        <dbReference type="EMBL" id="SHJ17876.1"/>
    </source>
</evidence>
<gene>
    <name evidence="2" type="ORF">SAMN05443429_11148</name>
</gene>
<evidence type="ECO:0000313" key="3">
    <source>
        <dbReference type="Proteomes" id="UP000184335"/>
    </source>
</evidence>
<dbReference type="RefSeq" id="WP_073180727.1">
    <property type="nucleotide sequence ID" value="NZ_CP171011.1"/>
</dbReference>
<keyword evidence="3" id="KW-1185">Reference proteome</keyword>
<feature type="transmembrane region" description="Helical" evidence="1">
    <location>
        <begin position="45"/>
        <end position="67"/>
    </location>
</feature>
<feature type="transmembrane region" description="Helical" evidence="1">
    <location>
        <begin position="6"/>
        <end position="24"/>
    </location>
</feature>
<name>A0A1M6H6T5_9FLAO</name>
<organism evidence="2 3">
    <name type="scientific">Cruoricaptor ignavus</name>
    <dbReference type="NCBI Taxonomy" id="1118202"/>
    <lineage>
        <taxon>Bacteria</taxon>
        <taxon>Pseudomonadati</taxon>
        <taxon>Bacteroidota</taxon>
        <taxon>Flavobacteriia</taxon>
        <taxon>Flavobacteriales</taxon>
        <taxon>Weeksellaceae</taxon>
        <taxon>Cruoricaptor</taxon>
    </lineage>
</organism>
<accession>A0A1M6H6T5</accession>
<keyword evidence="1" id="KW-0812">Transmembrane</keyword>
<protein>
    <submittedName>
        <fullName evidence="2">Uncharacterized protein</fullName>
    </submittedName>
</protein>
<proteinExistence type="predicted"/>
<sequence>MNTLKILSIMLFAFCAFAVSFGIAKRTLFKNKDENRQPYENLVRMSGIFIAISITMNLLFQKISYLYDVIDQYGFDFQKIFTSGKAEYGYSPEMLRASCIYMAIGFLWIWFSGRFANVMGSRYSENSPFSKTILSAIIFIALSVAFYPVLDFILDNFYTVLAQPEIN</sequence>
<reference evidence="2 3" key="1">
    <citation type="submission" date="2016-11" db="EMBL/GenBank/DDBJ databases">
        <authorList>
            <person name="Jaros S."/>
            <person name="Januszkiewicz K."/>
            <person name="Wedrychowicz H."/>
        </authorList>
    </citation>
    <scope>NUCLEOTIDE SEQUENCE [LARGE SCALE GENOMIC DNA]</scope>
    <source>
        <strain evidence="2 3">DSM 25479</strain>
    </source>
</reference>
<dbReference type="OrthoDB" id="9875770at2"/>
<feature type="transmembrane region" description="Helical" evidence="1">
    <location>
        <begin position="94"/>
        <end position="111"/>
    </location>
</feature>
<dbReference type="AlphaFoldDB" id="A0A1M6H6T5"/>
<dbReference type="STRING" id="1118202.SAMN05443429_11148"/>
<dbReference type="Proteomes" id="UP000184335">
    <property type="component" value="Unassembled WGS sequence"/>
</dbReference>
<feature type="transmembrane region" description="Helical" evidence="1">
    <location>
        <begin position="132"/>
        <end position="150"/>
    </location>
</feature>